<reference evidence="4" key="1">
    <citation type="submission" date="2016-06" db="EMBL/GenBank/DDBJ databases">
        <authorList>
            <person name="Varghese N."/>
            <person name="Submissions Spin"/>
        </authorList>
    </citation>
    <scope>NUCLEOTIDE SEQUENCE [LARGE SCALE GENOMIC DNA]</scope>
    <source>
        <strain evidence="4">DSM 45794</strain>
    </source>
</reference>
<evidence type="ECO:0000313" key="3">
    <source>
        <dbReference type="EMBL" id="SBT63841.1"/>
    </source>
</evidence>
<dbReference type="GO" id="GO:0022857">
    <property type="term" value="F:transmembrane transporter activity"/>
    <property type="evidence" value="ECO:0007669"/>
    <property type="project" value="InterPro"/>
</dbReference>
<dbReference type="Proteomes" id="UP000199558">
    <property type="component" value="Unassembled WGS sequence"/>
</dbReference>
<proteinExistence type="predicted"/>
<evidence type="ECO:0000259" key="2">
    <source>
        <dbReference type="Pfam" id="PF04069"/>
    </source>
</evidence>
<dbReference type="RefSeq" id="WP_091568667.1">
    <property type="nucleotide sequence ID" value="NZ_FLRH01000003.1"/>
</dbReference>
<feature type="chain" id="PRO_5039484836" evidence="1">
    <location>
        <begin position="17"/>
        <end position="334"/>
    </location>
</feature>
<dbReference type="SUPFAM" id="SSF53850">
    <property type="entry name" value="Periplasmic binding protein-like II"/>
    <property type="match status" value="2"/>
</dbReference>
<feature type="signal peptide" evidence="1">
    <location>
        <begin position="1"/>
        <end position="16"/>
    </location>
</feature>
<keyword evidence="4" id="KW-1185">Reference proteome</keyword>
<gene>
    <name evidence="3" type="ORF">GA0070622_0807</name>
</gene>
<keyword evidence="1" id="KW-0732">Signal</keyword>
<organism evidence="3 4">
    <name type="scientific">Micromonospora sediminicola</name>
    <dbReference type="NCBI Taxonomy" id="946078"/>
    <lineage>
        <taxon>Bacteria</taxon>
        <taxon>Bacillati</taxon>
        <taxon>Actinomycetota</taxon>
        <taxon>Actinomycetes</taxon>
        <taxon>Micromonosporales</taxon>
        <taxon>Micromonosporaceae</taxon>
        <taxon>Micromonospora</taxon>
    </lineage>
</organism>
<feature type="domain" description="ABC-type glycine betaine transport system substrate-binding" evidence="2">
    <location>
        <begin position="51"/>
        <end position="119"/>
    </location>
</feature>
<sequence length="334" mass="33943">MRARARLAAGAFGALAAATLLTGCGDAGSSGTDAPEAGASGAGCAPVAGDQLVVLTDDKKLQNTDNVLPAINKKAATPQLVAALDKVSAKLDTPKLIQLNRAVDVDRKTPQVAAQEFAAANGVTDGIEKGPGGQVTVGAGNFSESQTVAELYKIALTAAGYQVKVQTIGNRELYEPALEKGQVQVVPEYAATMAEFLNTKANGKDAQPVSSPELEKTVAALRTEGDKAGLVFGQPSQAQDQNAFAVTKAFAEKYGLSTLSDLAAKCSGQATVLAGPPECPQRPKCQAGLVEVYDFKAGSFSSLDAGGPQTKNALKTGAASVGLVFSSDAALATS</sequence>
<name>A0A1A9B462_9ACTN</name>
<dbReference type="OrthoDB" id="9781705at2"/>
<accession>A0A1A9B462</accession>
<evidence type="ECO:0000256" key="1">
    <source>
        <dbReference type="SAM" id="SignalP"/>
    </source>
</evidence>
<dbReference type="PROSITE" id="PS51257">
    <property type="entry name" value="PROKAR_LIPOPROTEIN"/>
    <property type="match status" value="1"/>
</dbReference>
<dbReference type="GO" id="GO:0043190">
    <property type="term" value="C:ATP-binding cassette (ABC) transporter complex"/>
    <property type="evidence" value="ECO:0007669"/>
    <property type="project" value="InterPro"/>
</dbReference>
<evidence type="ECO:0000313" key="4">
    <source>
        <dbReference type="Proteomes" id="UP000199558"/>
    </source>
</evidence>
<dbReference type="Gene3D" id="3.40.190.120">
    <property type="entry name" value="Osmoprotection protein (prox), domain 2"/>
    <property type="match status" value="2"/>
</dbReference>
<dbReference type="Gene3D" id="3.40.190.10">
    <property type="entry name" value="Periplasmic binding protein-like II"/>
    <property type="match status" value="2"/>
</dbReference>
<dbReference type="STRING" id="946078.GA0070622_0807"/>
<dbReference type="AlphaFoldDB" id="A0A1A9B462"/>
<protein>
    <submittedName>
        <fullName evidence="3">Osmoprotectant transport system substrate-binding protein</fullName>
    </submittedName>
</protein>
<dbReference type="Pfam" id="PF04069">
    <property type="entry name" value="OpuAC"/>
    <property type="match status" value="2"/>
</dbReference>
<feature type="domain" description="ABC-type glycine betaine transport system substrate-binding" evidence="2">
    <location>
        <begin position="134"/>
        <end position="332"/>
    </location>
</feature>
<dbReference type="InterPro" id="IPR007210">
    <property type="entry name" value="ABC_Gly_betaine_transp_sub-bd"/>
</dbReference>
<dbReference type="EMBL" id="FLRH01000003">
    <property type="protein sequence ID" value="SBT63841.1"/>
    <property type="molecule type" value="Genomic_DNA"/>
</dbReference>